<dbReference type="EMBL" id="OQ870566">
    <property type="protein sequence ID" value="WLW38270.1"/>
    <property type="molecule type" value="Genomic_DNA"/>
</dbReference>
<organism evidence="1 2">
    <name type="scientific">Escherichia phage SR02</name>
    <dbReference type="NCBI Taxonomy" id="3056226"/>
    <lineage>
        <taxon>Viruses</taxon>
        <taxon>Duplodnaviria</taxon>
        <taxon>Heunggongvirae</taxon>
        <taxon>Uroviricota</taxon>
        <taxon>Caudoviricetes</taxon>
        <taxon>Mktvariviridae</taxon>
        <taxon>Gordonclarkvirinae</taxon>
        <taxon>Kuravirus</taxon>
        <taxon>Kuravirus SR02</taxon>
    </lineage>
</organism>
<proteinExistence type="predicted"/>
<accession>A0AA50IGH6</accession>
<name>A0AA50IGH6_9CAUD</name>
<protein>
    <submittedName>
        <fullName evidence="1">Uncharacterized protein</fullName>
    </submittedName>
</protein>
<evidence type="ECO:0000313" key="1">
    <source>
        <dbReference type="EMBL" id="WLW38270.1"/>
    </source>
</evidence>
<sequence>MKKWSVVCVDPSGAILWDLTGDTRKEMRILKKMLKEDNPQGDVFHLVKTEMSKSGKVQPDLSKIYY</sequence>
<gene>
    <name evidence="1" type="ORF">MEDNBIBF_00070</name>
</gene>
<evidence type="ECO:0000313" key="2">
    <source>
        <dbReference type="Proteomes" id="UP001237914"/>
    </source>
</evidence>
<dbReference type="Proteomes" id="UP001237914">
    <property type="component" value="Segment"/>
</dbReference>
<reference evidence="1 2" key="1">
    <citation type="submission" date="2023-04" db="EMBL/GenBank/DDBJ databases">
        <authorList>
            <person name="Kongsomboonchoke P."/>
        </authorList>
    </citation>
    <scope>NUCLEOTIDE SEQUENCE [LARGE SCALE GENOMIC DNA]</scope>
</reference>
<keyword evidence="2" id="KW-1185">Reference proteome</keyword>